<dbReference type="PRINTS" id="PR00702">
    <property type="entry name" value="ACRIFLAVINRP"/>
</dbReference>
<keyword evidence="1" id="KW-1133">Transmembrane helix</keyword>
<feature type="transmembrane region" description="Helical" evidence="1">
    <location>
        <begin position="333"/>
        <end position="355"/>
    </location>
</feature>
<evidence type="ECO:0000256" key="1">
    <source>
        <dbReference type="SAM" id="Phobius"/>
    </source>
</evidence>
<dbReference type="PANTHER" id="PTHR32063">
    <property type="match status" value="1"/>
</dbReference>
<feature type="transmembrane region" description="Helical" evidence="1">
    <location>
        <begin position="435"/>
        <end position="455"/>
    </location>
</feature>
<dbReference type="Gene3D" id="3.30.70.1440">
    <property type="entry name" value="Multidrug efflux transporter AcrB pore domain"/>
    <property type="match status" value="1"/>
</dbReference>
<feature type="transmembrane region" description="Helical" evidence="1">
    <location>
        <begin position="384"/>
        <end position="402"/>
    </location>
</feature>
<gene>
    <name evidence="2" type="ORF">DNHGIG_21470</name>
</gene>
<evidence type="ECO:0000313" key="2">
    <source>
        <dbReference type="EMBL" id="GIM46598.1"/>
    </source>
</evidence>
<dbReference type="Proteomes" id="UP001057291">
    <property type="component" value="Unassembled WGS sequence"/>
</dbReference>
<evidence type="ECO:0008006" key="4">
    <source>
        <dbReference type="Google" id="ProtNLM"/>
    </source>
</evidence>
<reference evidence="2" key="1">
    <citation type="journal article" date="2023" name="Int. J. Syst. Evol. Microbiol.">
        <title>Collibacillus ludicampi gen. nov., sp. nov., a new soil bacterium of the family Alicyclobacillaceae.</title>
        <authorList>
            <person name="Jojima T."/>
            <person name="Ioku Y."/>
            <person name="Fukuta Y."/>
            <person name="Shirasaka N."/>
            <person name="Matsumura Y."/>
            <person name="Mori M."/>
        </authorList>
    </citation>
    <scope>NUCLEOTIDE SEQUENCE</scope>
    <source>
        <strain evidence="2">TP075</strain>
    </source>
</reference>
<feature type="transmembrane region" description="Helical" evidence="1">
    <location>
        <begin position="467"/>
        <end position="490"/>
    </location>
</feature>
<dbReference type="Gene3D" id="3.30.70.1430">
    <property type="entry name" value="Multidrug efflux transporter AcrB pore domain"/>
    <property type="match status" value="2"/>
</dbReference>
<dbReference type="SUPFAM" id="SSF82714">
    <property type="entry name" value="Multidrug efflux transporter AcrB TolC docking domain, DN and DC subdomains"/>
    <property type="match status" value="1"/>
</dbReference>
<feature type="transmembrane region" description="Helical" evidence="1">
    <location>
        <begin position="362"/>
        <end position="378"/>
    </location>
</feature>
<dbReference type="InterPro" id="IPR027463">
    <property type="entry name" value="AcrB_DN_DC_subdom"/>
</dbReference>
<name>A0AAV4LFQ6_9BACL</name>
<dbReference type="PANTHER" id="PTHR32063:SF0">
    <property type="entry name" value="SWARMING MOTILITY PROTEIN SWRC"/>
    <property type="match status" value="1"/>
</dbReference>
<dbReference type="GO" id="GO:0005886">
    <property type="term" value="C:plasma membrane"/>
    <property type="evidence" value="ECO:0007669"/>
    <property type="project" value="TreeGrafter"/>
</dbReference>
<sequence>MKMKRFLEAIMKRTILVIACILLIFVWGGFSAYQMQRDYLPSIDNSTLMITVHAPDEDAAQVKENVAPVLEQAVRGVDGLSHVETNSLAGGLFMSLSFPLDYDMKKAEAEVAHALEGVSLPNGVDKPLITRVSSSSLPMMRISLTSPSDRVDEQMLRTSVQEHVVRELKRIPGVSDIRVTGGGTNGYRVTLRIRDLEREGLTIQDVQQSLSAFHLTLPQGRVTGPQTSISLQVAGWDFTEQDIKNALVHNKDGKTVPLSHVADVTQTIIDLQTVSRTNGKPSVMMDVLKTPSSNITEVSERVMERLQHIPDVRSGNIQLSVLYDKGEEIKSSLMGLVKEGVLGSVFAMFCVFLFFRHVRTTLLIVLSLPICLSSTTAILKTMGITLNILTISGLIVAMGRVVDDSIVILDNMYRKVSESEGKWSPGIIADAVREMIPAVVSSTATTVVVFLPIALSGGMISAAFSGFAWSVTIALITSLFVSLMVVPALYNLGWKKAIKDSAASVEAPAERVLRWAFRRRGKVIAVCVTIFLVTGVMAASLPVNFLPTNRSGQILMQLELPEEVSWQEVDQEVRHAESYLKAKPEVETFSATFGSSFTPQFDDVFDEGGGWVQEDHVANIAVTVKPGVDIDRLISDMRSTFVPLSNSTVDTITNQNIAGDDSQLKIDLTGADSQTLENAARMIRSKLQLVPGISVEGTADDKGSATGYQIRLNREAIEKNGVPMEDVLHRIERYVSQSTNLMITMDQRMIPVAITTDFLGTQQTGNGGNIGNAPAKDILSS</sequence>
<evidence type="ECO:0000313" key="3">
    <source>
        <dbReference type="Proteomes" id="UP001057291"/>
    </source>
</evidence>
<accession>A0AAV4LFQ6</accession>
<dbReference type="GO" id="GO:0042910">
    <property type="term" value="F:xenobiotic transmembrane transporter activity"/>
    <property type="evidence" value="ECO:0007669"/>
    <property type="project" value="TreeGrafter"/>
</dbReference>
<proteinExistence type="predicted"/>
<dbReference type="AlphaFoldDB" id="A0AAV4LFQ6"/>
<dbReference type="InterPro" id="IPR001036">
    <property type="entry name" value="Acrflvin-R"/>
</dbReference>
<protein>
    <recommendedName>
        <fullName evidence="4">Acriflavine resistance protein B</fullName>
    </recommendedName>
</protein>
<dbReference type="Pfam" id="PF00873">
    <property type="entry name" value="ACR_tran"/>
    <property type="match status" value="1"/>
</dbReference>
<organism evidence="2 3">
    <name type="scientific">Collibacillus ludicampi</name>
    <dbReference type="NCBI Taxonomy" id="2771369"/>
    <lineage>
        <taxon>Bacteria</taxon>
        <taxon>Bacillati</taxon>
        <taxon>Bacillota</taxon>
        <taxon>Bacilli</taxon>
        <taxon>Bacillales</taxon>
        <taxon>Alicyclobacillaceae</taxon>
        <taxon>Collibacillus</taxon>
    </lineage>
</organism>
<dbReference type="Gene3D" id="1.20.1640.10">
    <property type="entry name" value="Multidrug efflux transporter AcrB transmembrane domain"/>
    <property type="match status" value="2"/>
</dbReference>
<comment type="caution">
    <text evidence="2">The sequence shown here is derived from an EMBL/GenBank/DDBJ whole genome shotgun (WGS) entry which is preliminary data.</text>
</comment>
<keyword evidence="1" id="KW-0472">Membrane</keyword>
<dbReference type="Gene3D" id="3.30.2090.10">
    <property type="entry name" value="Multidrug efflux transporter AcrB TolC docking domain, DN and DC subdomains"/>
    <property type="match status" value="2"/>
</dbReference>
<dbReference type="Gene3D" id="3.30.70.1320">
    <property type="entry name" value="Multidrug efflux transporter AcrB pore domain like"/>
    <property type="match status" value="1"/>
</dbReference>
<keyword evidence="1" id="KW-0812">Transmembrane</keyword>
<feature type="transmembrane region" description="Helical" evidence="1">
    <location>
        <begin position="523"/>
        <end position="546"/>
    </location>
</feature>
<dbReference type="SUPFAM" id="SSF82693">
    <property type="entry name" value="Multidrug efflux transporter AcrB pore domain, PN1, PN2, PC1 and PC2 subdomains"/>
    <property type="match status" value="2"/>
</dbReference>
<dbReference type="EMBL" id="BOQE01000001">
    <property type="protein sequence ID" value="GIM46598.1"/>
    <property type="molecule type" value="Genomic_DNA"/>
</dbReference>
<dbReference type="SUPFAM" id="SSF82866">
    <property type="entry name" value="Multidrug efflux transporter AcrB transmembrane domain"/>
    <property type="match status" value="1"/>
</dbReference>
<keyword evidence="3" id="KW-1185">Reference proteome</keyword>